<dbReference type="GO" id="GO:0005509">
    <property type="term" value="F:calcium ion binding"/>
    <property type="evidence" value="ECO:0007669"/>
    <property type="project" value="InterPro"/>
</dbReference>
<sequence length="105" mass="11650">MMAKIHSDQLEPSDDQIHVLLAKMDSNGNGFIEFYEMVDAILPDLNEEVFLNSEQLMEIFRSFDRNGNGYITKAELAEIDMNGDGVISFNEFASILGKSAGDVGN</sequence>
<comment type="caution">
    <text evidence="4">The sequence shown here is derived from an EMBL/GenBank/DDBJ whole genome shotgun (WGS) entry which is preliminary data.</text>
</comment>
<dbReference type="InterPro" id="IPR002048">
    <property type="entry name" value="EF_hand_dom"/>
</dbReference>
<keyword evidence="1" id="KW-0677">Repeat</keyword>
<dbReference type="EMBL" id="CACTIH010001877">
    <property type="protein sequence ID" value="CAA2967156.1"/>
    <property type="molecule type" value="Genomic_DNA"/>
</dbReference>
<name>A0A8S0QK69_OLEEU</name>
<gene>
    <name evidence="4" type="ORF">OLEA9_A109555</name>
</gene>
<reference evidence="4 5" key="1">
    <citation type="submission" date="2019-12" db="EMBL/GenBank/DDBJ databases">
        <authorList>
            <person name="Alioto T."/>
            <person name="Alioto T."/>
            <person name="Gomez Garrido J."/>
        </authorList>
    </citation>
    <scope>NUCLEOTIDE SEQUENCE [LARGE SCALE GENOMIC DNA]</scope>
</reference>
<evidence type="ECO:0000256" key="2">
    <source>
        <dbReference type="ARBA" id="ARBA00022837"/>
    </source>
</evidence>
<dbReference type="AlphaFoldDB" id="A0A8S0QK69"/>
<evidence type="ECO:0000313" key="5">
    <source>
        <dbReference type="Proteomes" id="UP000594638"/>
    </source>
</evidence>
<feature type="domain" description="EF-hand" evidence="3">
    <location>
        <begin position="12"/>
        <end position="47"/>
    </location>
</feature>
<dbReference type="Gene3D" id="1.10.238.10">
    <property type="entry name" value="EF-hand"/>
    <property type="match status" value="1"/>
</dbReference>
<dbReference type="Proteomes" id="UP000594638">
    <property type="component" value="Unassembled WGS sequence"/>
</dbReference>
<dbReference type="OrthoDB" id="26525at2759"/>
<dbReference type="PROSITE" id="PS50222">
    <property type="entry name" value="EF_HAND_2"/>
    <property type="match status" value="2"/>
</dbReference>
<organism evidence="4 5">
    <name type="scientific">Olea europaea subsp. europaea</name>
    <dbReference type="NCBI Taxonomy" id="158383"/>
    <lineage>
        <taxon>Eukaryota</taxon>
        <taxon>Viridiplantae</taxon>
        <taxon>Streptophyta</taxon>
        <taxon>Embryophyta</taxon>
        <taxon>Tracheophyta</taxon>
        <taxon>Spermatophyta</taxon>
        <taxon>Magnoliopsida</taxon>
        <taxon>eudicotyledons</taxon>
        <taxon>Gunneridae</taxon>
        <taxon>Pentapetalae</taxon>
        <taxon>asterids</taxon>
        <taxon>lamiids</taxon>
        <taxon>Lamiales</taxon>
        <taxon>Oleaceae</taxon>
        <taxon>Oleeae</taxon>
        <taxon>Olea</taxon>
    </lineage>
</organism>
<dbReference type="Gramene" id="OE9A109555T1">
    <property type="protein sequence ID" value="OE9A109555C1"/>
    <property type="gene ID" value="OE9A109555"/>
</dbReference>
<keyword evidence="5" id="KW-1185">Reference proteome</keyword>
<dbReference type="SUPFAM" id="SSF47473">
    <property type="entry name" value="EF-hand"/>
    <property type="match status" value="1"/>
</dbReference>
<dbReference type="PROSITE" id="PS00018">
    <property type="entry name" value="EF_HAND_1"/>
    <property type="match status" value="2"/>
</dbReference>
<feature type="domain" description="EF-hand" evidence="3">
    <location>
        <begin position="51"/>
        <end position="86"/>
    </location>
</feature>
<dbReference type="PANTHER" id="PTHR46311:SF5">
    <property type="entry name" value="EF-HAND DOMAIN-CONTAINING PROTEIN"/>
    <property type="match status" value="1"/>
</dbReference>
<accession>A0A8S0QK69</accession>
<dbReference type="PANTHER" id="PTHR46311">
    <property type="entry name" value="CALCIUM-BINDING PROTEIN 8-RELATED"/>
    <property type="match status" value="1"/>
</dbReference>
<evidence type="ECO:0000259" key="3">
    <source>
        <dbReference type="PROSITE" id="PS50222"/>
    </source>
</evidence>
<evidence type="ECO:0000256" key="1">
    <source>
        <dbReference type="ARBA" id="ARBA00022737"/>
    </source>
</evidence>
<dbReference type="Pfam" id="PF13405">
    <property type="entry name" value="EF-hand_6"/>
    <property type="match status" value="1"/>
</dbReference>
<dbReference type="GO" id="GO:0032588">
    <property type="term" value="C:trans-Golgi network membrane"/>
    <property type="evidence" value="ECO:0007669"/>
    <property type="project" value="TreeGrafter"/>
</dbReference>
<keyword evidence="2" id="KW-0106">Calcium</keyword>
<dbReference type="InterPro" id="IPR018247">
    <property type="entry name" value="EF_Hand_1_Ca_BS"/>
</dbReference>
<proteinExistence type="predicted"/>
<dbReference type="InterPro" id="IPR011992">
    <property type="entry name" value="EF-hand-dom_pair"/>
</dbReference>
<dbReference type="CDD" id="cd00051">
    <property type="entry name" value="EFh"/>
    <property type="match status" value="1"/>
</dbReference>
<evidence type="ECO:0000313" key="4">
    <source>
        <dbReference type="EMBL" id="CAA2967156.1"/>
    </source>
</evidence>
<protein>
    <submittedName>
        <fullName evidence="4">Probable calcium-binding CML15</fullName>
    </submittedName>
</protein>
<dbReference type="InterPro" id="IPR051111">
    <property type="entry name" value="Ca-binding_regulatory"/>
</dbReference>
<dbReference type="SMART" id="SM00054">
    <property type="entry name" value="EFh"/>
    <property type="match status" value="2"/>
</dbReference>